<keyword evidence="2 6" id="KW-0238">DNA-binding</keyword>
<dbReference type="Gene3D" id="1.10.260.40">
    <property type="entry name" value="lambda repressor-like DNA-binding domains"/>
    <property type="match status" value="1"/>
</dbReference>
<dbReference type="Proteomes" id="UP001501563">
    <property type="component" value="Unassembled WGS sequence"/>
</dbReference>
<evidence type="ECO:0000256" key="2">
    <source>
        <dbReference type="ARBA" id="ARBA00023125"/>
    </source>
</evidence>
<feature type="region of interest" description="Disordered" evidence="4">
    <location>
        <begin position="1"/>
        <end position="48"/>
    </location>
</feature>
<keyword evidence="7" id="KW-1185">Reference proteome</keyword>
<keyword evidence="3" id="KW-0804">Transcription</keyword>
<proteinExistence type="predicted"/>
<dbReference type="CDD" id="cd01392">
    <property type="entry name" value="HTH_LacI"/>
    <property type="match status" value="1"/>
</dbReference>
<sequence length="411" mass="43035">MSSPRPGRTPDLGPDGADEGGRQADARERSGGPLPGHGRRVPRVTGSFLRGGDGNVKACLPPLVFGGPRLMAQSVGIKDVARAAGVSVGTVSNVINRPETVASETRARVQSAIDRLGYVRSESARQLRAGRSRIMGLLVLDMGNPFFVDVARGAERAAREAGLGVMVCNSAQSPAEEADYLSLFAEQRVRGVLLTPADASGRNIETFRRHGIPFVLVDRVAEGATECSVSVDDVAGGALAVRHLVDAGHRSIAYVSGPPGLNQVRDRRTGALNALAEAGLGPEALRELPTERLDVAAGRDAGARLLGLADRPTAVFCANDLLALGVLQALYAAGVSVPEELAIVGYDDIEFAAAAAVPLTSVRQPAVTMGALAAELLLEETEAEDGVRAHEHRRVVLQPELVVRRSSLGAR</sequence>
<dbReference type="InterPro" id="IPR028082">
    <property type="entry name" value="Peripla_BP_I"/>
</dbReference>
<dbReference type="SUPFAM" id="SSF47413">
    <property type="entry name" value="lambda repressor-like DNA-binding domains"/>
    <property type="match status" value="1"/>
</dbReference>
<keyword evidence="1" id="KW-0805">Transcription regulation</keyword>
<protein>
    <submittedName>
        <fullName evidence="6">LacI family DNA-binding transcriptional regulator</fullName>
    </submittedName>
</protein>
<dbReference type="InterPro" id="IPR000843">
    <property type="entry name" value="HTH_LacI"/>
</dbReference>
<dbReference type="InterPro" id="IPR010982">
    <property type="entry name" value="Lambda_DNA-bd_dom_sf"/>
</dbReference>
<evidence type="ECO:0000313" key="7">
    <source>
        <dbReference type="Proteomes" id="UP001501563"/>
    </source>
</evidence>
<name>A0ABP7K4R6_9ACTN</name>
<dbReference type="Pfam" id="PF13377">
    <property type="entry name" value="Peripla_BP_3"/>
    <property type="match status" value="1"/>
</dbReference>
<dbReference type="CDD" id="cd06293">
    <property type="entry name" value="PBP1_LacI-like"/>
    <property type="match status" value="1"/>
</dbReference>
<comment type="caution">
    <text evidence="6">The sequence shown here is derived from an EMBL/GenBank/DDBJ whole genome shotgun (WGS) entry which is preliminary data.</text>
</comment>
<dbReference type="InterPro" id="IPR046335">
    <property type="entry name" value="LacI/GalR-like_sensor"/>
</dbReference>
<evidence type="ECO:0000259" key="5">
    <source>
        <dbReference type="PROSITE" id="PS50932"/>
    </source>
</evidence>
<organism evidence="6 7">
    <name type="scientific">Streptomyces lannensis</name>
    <dbReference type="NCBI Taxonomy" id="766498"/>
    <lineage>
        <taxon>Bacteria</taxon>
        <taxon>Bacillati</taxon>
        <taxon>Actinomycetota</taxon>
        <taxon>Actinomycetes</taxon>
        <taxon>Kitasatosporales</taxon>
        <taxon>Streptomycetaceae</taxon>
        <taxon>Streptomyces</taxon>
    </lineage>
</organism>
<evidence type="ECO:0000256" key="1">
    <source>
        <dbReference type="ARBA" id="ARBA00023015"/>
    </source>
</evidence>
<dbReference type="PANTHER" id="PTHR30146:SF109">
    <property type="entry name" value="HTH-TYPE TRANSCRIPTIONAL REGULATOR GALS"/>
    <property type="match status" value="1"/>
</dbReference>
<evidence type="ECO:0000256" key="4">
    <source>
        <dbReference type="SAM" id="MobiDB-lite"/>
    </source>
</evidence>
<dbReference type="EMBL" id="BAAAZA010000007">
    <property type="protein sequence ID" value="GAA3865524.1"/>
    <property type="molecule type" value="Genomic_DNA"/>
</dbReference>
<dbReference type="SMART" id="SM00354">
    <property type="entry name" value="HTH_LACI"/>
    <property type="match status" value="1"/>
</dbReference>
<dbReference type="PROSITE" id="PS00356">
    <property type="entry name" value="HTH_LACI_1"/>
    <property type="match status" value="1"/>
</dbReference>
<evidence type="ECO:0000313" key="6">
    <source>
        <dbReference type="EMBL" id="GAA3865524.1"/>
    </source>
</evidence>
<dbReference type="SUPFAM" id="SSF53822">
    <property type="entry name" value="Periplasmic binding protein-like I"/>
    <property type="match status" value="1"/>
</dbReference>
<feature type="compositionally biased region" description="Basic and acidic residues" evidence="4">
    <location>
        <begin position="19"/>
        <end position="30"/>
    </location>
</feature>
<dbReference type="GO" id="GO:0003677">
    <property type="term" value="F:DNA binding"/>
    <property type="evidence" value="ECO:0007669"/>
    <property type="project" value="UniProtKB-KW"/>
</dbReference>
<dbReference type="PANTHER" id="PTHR30146">
    <property type="entry name" value="LACI-RELATED TRANSCRIPTIONAL REPRESSOR"/>
    <property type="match status" value="1"/>
</dbReference>
<accession>A0ABP7K4R6</accession>
<dbReference type="PROSITE" id="PS50932">
    <property type="entry name" value="HTH_LACI_2"/>
    <property type="match status" value="1"/>
</dbReference>
<feature type="domain" description="HTH lacI-type" evidence="5">
    <location>
        <begin position="75"/>
        <end position="129"/>
    </location>
</feature>
<reference evidence="7" key="1">
    <citation type="journal article" date="2019" name="Int. J. Syst. Evol. Microbiol.">
        <title>The Global Catalogue of Microorganisms (GCM) 10K type strain sequencing project: providing services to taxonomists for standard genome sequencing and annotation.</title>
        <authorList>
            <consortium name="The Broad Institute Genomics Platform"/>
            <consortium name="The Broad Institute Genome Sequencing Center for Infectious Disease"/>
            <person name="Wu L."/>
            <person name="Ma J."/>
        </authorList>
    </citation>
    <scope>NUCLEOTIDE SEQUENCE [LARGE SCALE GENOMIC DNA]</scope>
    <source>
        <strain evidence="7">JCM 16578</strain>
    </source>
</reference>
<dbReference type="Pfam" id="PF00356">
    <property type="entry name" value="LacI"/>
    <property type="match status" value="1"/>
</dbReference>
<dbReference type="Gene3D" id="3.40.50.2300">
    <property type="match status" value="2"/>
</dbReference>
<gene>
    <name evidence="6" type="ORF">GCM10022207_32480</name>
</gene>
<evidence type="ECO:0000256" key="3">
    <source>
        <dbReference type="ARBA" id="ARBA00023163"/>
    </source>
</evidence>